<evidence type="ECO:0000256" key="9">
    <source>
        <dbReference type="RuleBase" id="RU369079"/>
    </source>
</evidence>
<comment type="similarity">
    <text evidence="8 9">Belongs to the TRAP transporter small permease family.</text>
</comment>
<dbReference type="Proteomes" id="UP000443843">
    <property type="component" value="Unassembled WGS sequence"/>
</dbReference>
<dbReference type="InterPro" id="IPR007387">
    <property type="entry name" value="TRAP_DctQ"/>
</dbReference>
<keyword evidence="4 9" id="KW-0997">Cell inner membrane</keyword>
<comment type="subcellular location">
    <subcellularLocation>
        <location evidence="1 9">Cell inner membrane</location>
        <topology evidence="1 9">Multi-pass membrane protein</topology>
    </subcellularLocation>
</comment>
<dbReference type="Pfam" id="PF04290">
    <property type="entry name" value="DctQ"/>
    <property type="match status" value="1"/>
</dbReference>
<dbReference type="PANTHER" id="PTHR35011">
    <property type="entry name" value="2,3-DIKETO-L-GULONATE TRAP TRANSPORTER SMALL PERMEASE PROTEIN YIAM"/>
    <property type="match status" value="1"/>
</dbReference>
<dbReference type="GO" id="GO:0022857">
    <property type="term" value="F:transmembrane transporter activity"/>
    <property type="evidence" value="ECO:0007669"/>
    <property type="project" value="UniProtKB-UniRule"/>
</dbReference>
<evidence type="ECO:0000256" key="6">
    <source>
        <dbReference type="ARBA" id="ARBA00022989"/>
    </source>
</evidence>
<evidence type="ECO:0000256" key="7">
    <source>
        <dbReference type="ARBA" id="ARBA00023136"/>
    </source>
</evidence>
<protein>
    <recommendedName>
        <fullName evidence="9">TRAP transporter small permease protein</fullName>
    </recommendedName>
</protein>
<proteinExistence type="inferred from homology"/>
<organism evidence="11 12">
    <name type="scientific">Pseudooceanicola pacificus</name>
    <dbReference type="NCBI Taxonomy" id="2676438"/>
    <lineage>
        <taxon>Bacteria</taxon>
        <taxon>Pseudomonadati</taxon>
        <taxon>Pseudomonadota</taxon>
        <taxon>Alphaproteobacteria</taxon>
        <taxon>Rhodobacterales</taxon>
        <taxon>Paracoccaceae</taxon>
        <taxon>Pseudooceanicola</taxon>
    </lineage>
</organism>
<keyword evidence="12" id="KW-1185">Reference proteome</keyword>
<comment type="function">
    <text evidence="9">Part of the tripartite ATP-independent periplasmic (TRAP) transport system.</text>
</comment>
<dbReference type="PANTHER" id="PTHR35011:SF2">
    <property type="entry name" value="2,3-DIKETO-L-GULONATE TRAP TRANSPORTER SMALL PERMEASE PROTEIN YIAM"/>
    <property type="match status" value="1"/>
</dbReference>
<feature type="transmembrane region" description="Helical" evidence="9">
    <location>
        <begin position="99"/>
        <end position="117"/>
    </location>
</feature>
<evidence type="ECO:0000256" key="4">
    <source>
        <dbReference type="ARBA" id="ARBA00022519"/>
    </source>
</evidence>
<evidence type="ECO:0000256" key="8">
    <source>
        <dbReference type="ARBA" id="ARBA00038436"/>
    </source>
</evidence>
<reference evidence="11 12" key="1">
    <citation type="submission" date="2019-11" db="EMBL/GenBank/DDBJ databases">
        <title>Pseudooceanicola pacifica sp. nov., isolated from deep-sea sediment of the Pacific Ocean.</title>
        <authorList>
            <person name="Lyu L."/>
        </authorList>
    </citation>
    <scope>NUCLEOTIDE SEQUENCE [LARGE SCALE GENOMIC DNA]</scope>
    <source>
        <strain evidence="11 12">216_PA32_1</strain>
    </source>
</reference>
<dbReference type="AlphaFoldDB" id="A0A844WB33"/>
<keyword evidence="3" id="KW-1003">Cell membrane</keyword>
<dbReference type="GO" id="GO:0015740">
    <property type="term" value="P:C4-dicarboxylate transport"/>
    <property type="evidence" value="ECO:0007669"/>
    <property type="project" value="TreeGrafter"/>
</dbReference>
<feature type="transmembrane region" description="Helical" evidence="9">
    <location>
        <begin position="28"/>
        <end position="49"/>
    </location>
</feature>
<evidence type="ECO:0000256" key="2">
    <source>
        <dbReference type="ARBA" id="ARBA00022448"/>
    </source>
</evidence>
<evidence type="ECO:0000256" key="1">
    <source>
        <dbReference type="ARBA" id="ARBA00004429"/>
    </source>
</evidence>
<keyword evidence="2 9" id="KW-0813">Transport</keyword>
<evidence type="ECO:0000313" key="12">
    <source>
        <dbReference type="Proteomes" id="UP000443843"/>
    </source>
</evidence>
<feature type="transmembrane region" description="Helical" evidence="9">
    <location>
        <begin position="61"/>
        <end position="79"/>
    </location>
</feature>
<keyword evidence="7 9" id="KW-0472">Membrane</keyword>
<evidence type="ECO:0000313" key="11">
    <source>
        <dbReference type="EMBL" id="MWB78303.1"/>
    </source>
</evidence>
<evidence type="ECO:0000256" key="3">
    <source>
        <dbReference type="ARBA" id="ARBA00022475"/>
    </source>
</evidence>
<dbReference type="EMBL" id="WNXQ01000004">
    <property type="protein sequence ID" value="MWB78303.1"/>
    <property type="molecule type" value="Genomic_DNA"/>
</dbReference>
<dbReference type="GO" id="GO:0005886">
    <property type="term" value="C:plasma membrane"/>
    <property type="evidence" value="ECO:0007669"/>
    <property type="project" value="UniProtKB-SubCell"/>
</dbReference>
<dbReference type="InterPro" id="IPR055348">
    <property type="entry name" value="DctQ"/>
</dbReference>
<evidence type="ECO:0000256" key="5">
    <source>
        <dbReference type="ARBA" id="ARBA00022692"/>
    </source>
</evidence>
<sequence length="197" mass="21956">MNVSSAKDPPAVPRWFRWFGVYTRTIEGLAGVSMAIILAVMIAQVVARYLFSGSLIWAEELCRYLLLWQTFLLLGVAYQRGEFVMLDVLPYMLGPRARLILKCVTAVPILIFLVVIVDQGFDYASRFDRQKIPALDFIWSSLTGNNAGVSVTWVYVSVPVGAALLALHVTADLVVSVLRHRALDDRMPPVTDIEGQL</sequence>
<evidence type="ECO:0000259" key="10">
    <source>
        <dbReference type="Pfam" id="PF04290"/>
    </source>
</evidence>
<gene>
    <name evidence="11" type="ORF">GLS40_09725</name>
</gene>
<name>A0A844WB33_9RHOB</name>
<comment type="caution">
    <text evidence="11">The sequence shown here is derived from an EMBL/GenBank/DDBJ whole genome shotgun (WGS) entry which is preliminary data.</text>
</comment>
<keyword evidence="6 9" id="KW-1133">Transmembrane helix</keyword>
<accession>A0A844WB33</accession>
<keyword evidence="5 9" id="KW-0812">Transmembrane</keyword>
<comment type="subunit">
    <text evidence="9">The complex comprises the extracytoplasmic solute receptor protein and the two transmembrane proteins.</text>
</comment>
<comment type="caution">
    <text evidence="9">Lacks conserved residue(s) required for the propagation of feature annotation.</text>
</comment>
<feature type="domain" description="Tripartite ATP-independent periplasmic transporters DctQ component" evidence="10">
    <location>
        <begin position="37"/>
        <end position="176"/>
    </location>
</feature>